<accession>A0AAD1XNI7</accession>
<dbReference type="SMART" id="SM00679">
    <property type="entry name" value="CTNS"/>
    <property type="match status" value="2"/>
</dbReference>
<evidence type="ECO:0000256" key="4">
    <source>
        <dbReference type="ARBA" id="ARBA00022737"/>
    </source>
</evidence>
<evidence type="ECO:0000256" key="7">
    <source>
        <dbReference type="SAM" id="Phobius"/>
    </source>
</evidence>
<dbReference type="GO" id="GO:0015184">
    <property type="term" value="F:L-cystine transmembrane transporter activity"/>
    <property type="evidence" value="ECO:0007669"/>
    <property type="project" value="TreeGrafter"/>
</dbReference>
<feature type="transmembrane region" description="Helical" evidence="7">
    <location>
        <begin position="155"/>
        <end position="174"/>
    </location>
</feature>
<evidence type="ECO:0000313" key="8">
    <source>
        <dbReference type="EMBL" id="CAI2375805.1"/>
    </source>
</evidence>
<keyword evidence="4" id="KW-0677">Repeat</keyword>
<evidence type="ECO:0000256" key="3">
    <source>
        <dbReference type="ARBA" id="ARBA00022692"/>
    </source>
</evidence>
<keyword evidence="2" id="KW-0813">Transport</keyword>
<dbReference type="Pfam" id="PF04193">
    <property type="entry name" value="PQ-loop"/>
    <property type="match status" value="2"/>
</dbReference>
<dbReference type="EMBL" id="CAMPGE010017310">
    <property type="protein sequence ID" value="CAI2375805.1"/>
    <property type="molecule type" value="Genomic_DNA"/>
</dbReference>
<feature type="transmembrane region" description="Helical" evidence="7">
    <location>
        <begin position="57"/>
        <end position="77"/>
    </location>
</feature>
<proteinExistence type="predicted"/>
<feature type="transmembrane region" description="Helical" evidence="7">
    <location>
        <begin position="16"/>
        <end position="37"/>
    </location>
</feature>
<dbReference type="Gene3D" id="1.20.1280.290">
    <property type="match status" value="1"/>
</dbReference>
<sequence>MILSTSYIINWRRKSVAGFSIDLGLINVLGFLLYSVYNFTGVAFPELGTGIVDYNDLVFAIHSFFITSVALAQVFIYERGEQKHFKVWMIYLHIFICCTVLTTFFLEGFFVVPNIPVALNTLRFAGYGKCLITFIKYCPQVFLNWKRKSTKGWSIIGVLFDFSGSTLILGQILIDMIHNGLTTGDWALLEENSNANIAQLNPTMSLNKSRVSSLPNTDAFNIVKFMVGLISVMFNIIFIVQHFILYPENEFKNYPVTKKSIKQDEIKRLYEVRT</sequence>
<comment type="caution">
    <text evidence="8">The sequence shown here is derived from an EMBL/GenBank/DDBJ whole genome shotgun (WGS) entry which is preliminary data.</text>
</comment>
<dbReference type="PANTHER" id="PTHR13131">
    <property type="entry name" value="CYSTINOSIN"/>
    <property type="match status" value="1"/>
</dbReference>
<keyword evidence="6 7" id="KW-0472">Membrane</keyword>
<evidence type="ECO:0000256" key="5">
    <source>
        <dbReference type="ARBA" id="ARBA00022989"/>
    </source>
</evidence>
<evidence type="ECO:0000313" key="9">
    <source>
        <dbReference type="Proteomes" id="UP001295684"/>
    </source>
</evidence>
<evidence type="ECO:0000256" key="2">
    <source>
        <dbReference type="ARBA" id="ARBA00022448"/>
    </source>
</evidence>
<keyword evidence="9" id="KW-1185">Reference proteome</keyword>
<reference evidence="8" key="1">
    <citation type="submission" date="2023-07" db="EMBL/GenBank/DDBJ databases">
        <authorList>
            <consortium name="AG Swart"/>
            <person name="Singh M."/>
            <person name="Singh A."/>
            <person name="Seah K."/>
            <person name="Emmerich C."/>
        </authorList>
    </citation>
    <scope>NUCLEOTIDE SEQUENCE</scope>
    <source>
        <strain evidence="8">DP1</strain>
    </source>
</reference>
<name>A0AAD1XNI7_EUPCR</name>
<dbReference type="GO" id="GO:0005774">
    <property type="term" value="C:vacuolar membrane"/>
    <property type="evidence" value="ECO:0007669"/>
    <property type="project" value="TreeGrafter"/>
</dbReference>
<evidence type="ECO:0000256" key="6">
    <source>
        <dbReference type="ARBA" id="ARBA00023136"/>
    </source>
</evidence>
<protein>
    <submittedName>
        <fullName evidence="8">Uncharacterized protein</fullName>
    </submittedName>
</protein>
<comment type="subcellular location">
    <subcellularLocation>
        <location evidence="1">Endomembrane system</location>
        <topology evidence="1">Multi-pass membrane protein</topology>
    </subcellularLocation>
</comment>
<organism evidence="8 9">
    <name type="scientific">Euplotes crassus</name>
    <dbReference type="NCBI Taxonomy" id="5936"/>
    <lineage>
        <taxon>Eukaryota</taxon>
        <taxon>Sar</taxon>
        <taxon>Alveolata</taxon>
        <taxon>Ciliophora</taxon>
        <taxon>Intramacronucleata</taxon>
        <taxon>Spirotrichea</taxon>
        <taxon>Hypotrichia</taxon>
        <taxon>Euplotida</taxon>
        <taxon>Euplotidae</taxon>
        <taxon>Moneuplotes</taxon>
    </lineage>
</organism>
<gene>
    <name evidence="8" type="ORF">ECRASSUSDP1_LOCUS17170</name>
</gene>
<dbReference type="GO" id="GO:0012505">
    <property type="term" value="C:endomembrane system"/>
    <property type="evidence" value="ECO:0007669"/>
    <property type="project" value="UniProtKB-SubCell"/>
</dbReference>
<dbReference type="InterPro" id="IPR005282">
    <property type="entry name" value="LC_transporter"/>
</dbReference>
<feature type="transmembrane region" description="Helical" evidence="7">
    <location>
        <begin position="222"/>
        <end position="245"/>
    </location>
</feature>
<dbReference type="InterPro" id="IPR006603">
    <property type="entry name" value="PQ-loop_rpt"/>
</dbReference>
<dbReference type="PANTHER" id="PTHR13131:SF5">
    <property type="entry name" value="CYSTINOSIN"/>
    <property type="match status" value="1"/>
</dbReference>
<keyword evidence="5 7" id="KW-1133">Transmembrane helix</keyword>
<evidence type="ECO:0000256" key="1">
    <source>
        <dbReference type="ARBA" id="ARBA00004127"/>
    </source>
</evidence>
<keyword evidence="3 7" id="KW-0812">Transmembrane</keyword>
<dbReference type="Proteomes" id="UP001295684">
    <property type="component" value="Unassembled WGS sequence"/>
</dbReference>
<dbReference type="AlphaFoldDB" id="A0AAD1XNI7"/>
<feature type="transmembrane region" description="Helical" evidence="7">
    <location>
        <begin position="89"/>
        <end position="112"/>
    </location>
</feature>
<feature type="transmembrane region" description="Helical" evidence="7">
    <location>
        <begin position="124"/>
        <end position="143"/>
    </location>
</feature>